<comment type="caution">
    <text evidence="1">The sequence shown here is derived from an EMBL/GenBank/DDBJ whole genome shotgun (WGS) entry which is preliminary data.</text>
</comment>
<dbReference type="EMBL" id="BGZK01000443">
    <property type="protein sequence ID" value="GBP43865.1"/>
    <property type="molecule type" value="Genomic_DNA"/>
</dbReference>
<organism evidence="1 2">
    <name type="scientific">Eumeta variegata</name>
    <name type="common">Bagworm moth</name>
    <name type="synonym">Eumeta japonica</name>
    <dbReference type="NCBI Taxonomy" id="151549"/>
    <lineage>
        <taxon>Eukaryota</taxon>
        <taxon>Metazoa</taxon>
        <taxon>Ecdysozoa</taxon>
        <taxon>Arthropoda</taxon>
        <taxon>Hexapoda</taxon>
        <taxon>Insecta</taxon>
        <taxon>Pterygota</taxon>
        <taxon>Neoptera</taxon>
        <taxon>Endopterygota</taxon>
        <taxon>Lepidoptera</taxon>
        <taxon>Glossata</taxon>
        <taxon>Ditrysia</taxon>
        <taxon>Tineoidea</taxon>
        <taxon>Psychidae</taxon>
        <taxon>Oiketicinae</taxon>
        <taxon>Eumeta</taxon>
    </lineage>
</organism>
<gene>
    <name evidence="1" type="ORF">EVAR_82297_1</name>
</gene>
<keyword evidence="2" id="KW-1185">Reference proteome</keyword>
<dbReference type="Proteomes" id="UP000299102">
    <property type="component" value="Unassembled WGS sequence"/>
</dbReference>
<name>A0A4C1W1D1_EUMVA</name>
<sequence length="155" mass="17136">MLHSQLDKFKDNMTAYSDKQGKRIHQVIIEFERRHQGQHSESPVFGIKCLEVTKPTRGITTKTAVRGRRGGRLTLDVHYLPIYGAGDHDSTMTSTFLVSSWRRSPNVVRAVVVTAARARSISARQSAHVTRLNDLIKVPCPSSPAPAAQPAHGNV</sequence>
<reference evidence="1 2" key="1">
    <citation type="journal article" date="2019" name="Commun. Biol.">
        <title>The bagworm genome reveals a unique fibroin gene that provides high tensile strength.</title>
        <authorList>
            <person name="Kono N."/>
            <person name="Nakamura H."/>
            <person name="Ohtoshi R."/>
            <person name="Tomita M."/>
            <person name="Numata K."/>
            <person name="Arakawa K."/>
        </authorList>
    </citation>
    <scope>NUCLEOTIDE SEQUENCE [LARGE SCALE GENOMIC DNA]</scope>
</reference>
<dbReference type="AlphaFoldDB" id="A0A4C1W1D1"/>
<protein>
    <submittedName>
        <fullName evidence="1">Uncharacterized protein</fullName>
    </submittedName>
</protein>
<accession>A0A4C1W1D1</accession>
<evidence type="ECO:0000313" key="2">
    <source>
        <dbReference type="Proteomes" id="UP000299102"/>
    </source>
</evidence>
<evidence type="ECO:0000313" key="1">
    <source>
        <dbReference type="EMBL" id="GBP43865.1"/>
    </source>
</evidence>
<proteinExistence type="predicted"/>